<keyword evidence="13" id="KW-0732">Signal</keyword>
<dbReference type="Gene3D" id="1.20.1250.20">
    <property type="entry name" value="MFS general substrate transporter like domains"/>
    <property type="match status" value="1"/>
</dbReference>
<sequence length="471" mass="51967">MDLVYLLTFLTLCLTLTALQVDKSSAALSIQKLIIRKEQRNVVDESGADDQIKTQRLGFCSFQRTYLSVYFLAVAADWLQGPMVYALYDAYGFSKHEIAALFIAGFGSSMVLGTYAGALADNFGRKRLALVYCAFYTVSCLTKHFPHFGVLLVGRLLGGMATSLLFSVFEAWYVNEHESRGFPAEWLSESFSRASFGNGLVAILCGQLAGLVAGPFGFVAPFDVAIGVLVLVAVLIHHNWTENYGMRGEHVSRGLQRALRHTLRDSKMRWLGILQSCFEAAMYIFVFLWTPALQGAQENPTNPIPHGMIFSTFMVALMLGSVLFDRILRRITREEKDASAVKTMNNAVLWLMQILVAISICSFVVAAVGDRLHWSAAYLAMIGFEVTCGLYFPAMGCLRGILIPEECRAAVMNLFRVPMNLLVVLILAYVDRFTNRSVFFAAAGLNAIALLALVRLKAAKPEPDTTGEAHA</sequence>
<feature type="chain" id="PRO_5004018045" description="Molybdate-anion transporter" evidence="13">
    <location>
        <begin position="19"/>
        <end position="471"/>
    </location>
</feature>
<proteinExistence type="predicted"/>
<dbReference type="eggNOG" id="KOG4332">
    <property type="taxonomic scope" value="Eukaryota"/>
</dbReference>
<feature type="transmembrane region" description="Helical" evidence="12">
    <location>
        <begin position="348"/>
        <end position="369"/>
    </location>
</feature>
<evidence type="ECO:0000256" key="3">
    <source>
        <dbReference type="ARBA" id="ARBA00021242"/>
    </source>
</evidence>
<dbReference type="SUPFAM" id="SSF103473">
    <property type="entry name" value="MFS general substrate transporter"/>
    <property type="match status" value="1"/>
</dbReference>
<comment type="subcellular location">
    <subcellularLocation>
        <location evidence="2">Cell membrane</location>
        <topology evidence="2">Multi-pass membrane protein</topology>
    </subcellularLocation>
</comment>
<dbReference type="CDD" id="cd17487">
    <property type="entry name" value="MFS_MFSD5_like"/>
    <property type="match status" value="1"/>
</dbReference>
<feature type="transmembrane region" description="Helical" evidence="12">
    <location>
        <begin position="410"/>
        <end position="430"/>
    </location>
</feature>
<name>M1VJN5_CYAM1</name>
<dbReference type="KEGG" id="cme:CYME_CMO210C"/>
<feature type="transmembrane region" description="Helical" evidence="12">
    <location>
        <begin position="309"/>
        <end position="328"/>
    </location>
</feature>
<feature type="transmembrane region" description="Helical" evidence="12">
    <location>
        <begin position="375"/>
        <end position="398"/>
    </location>
</feature>
<dbReference type="EMBL" id="AP006497">
    <property type="protein sequence ID" value="BAM81563.1"/>
    <property type="molecule type" value="Genomic_DNA"/>
</dbReference>
<evidence type="ECO:0000256" key="5">
    <source>
        <dbReference type="ARBA" id="ARBA00022475"/>
    </source>
</evidence>
<reference evidence="14 15" key="2">
    <citation type="journal article" date="2007" name="BMC Biol.">
        <title>A 100%-complete sequence reveals unusually simple genomic features in the hot-spring red alga Cyanidioschyzon merolae.</title>
        <authorList>
            <person name="Nozaki H."/>
            <person name="Takano H."/>
            <person name="Misumi O."/>
            <person name="Terasawa K."/>
            <person name="Matsuzaki M."/>
            <person name="Maruyama S."/>
            <person name="Nishida K."/>
            <person name="Yagisawa F."/>
            <person name="Yoshida Y."/>
            <person name="Fujiwara T."/>
            <person name="Takio S."/>
            <person name="Tamura K."/>
            <person name="Chung S.J."/>
            <person name="Nakamura S."/>
            <person name="Kuroiwa H."/>
            <person name="Tanaka K."/>
            <person name="Sato N."/>
            <person name="Kuroiwa T."/>
        </authorList>
    </citation>
    <scope>NUCLEOTIDE SEQUENCE [LARGE SCALE GENOMIC DNA]</scope>
    <source>
        <strain evidence="14 15">10D</strain>
    </source>
</reference>
<organism evidence="14 15">
    <name type="scientific">Cyanidioschyzon merolae (strain NIES-3377 / 10D)</name>
    <name type="common">Unicellular red alga</name>
    <dbReference type="NCBI Taxonomy" id="280699"/>
    <lineage>
        <taxon>Eukaryota</taxon>
        <taxon>Rhodophyta</taxon>
        <taxon>Bangiophyceae</taxon>
        <taxon>Cyanidiales</taxon>
        <taxon>Cyanidiaceae</taxon>
        <taxon>Cyanidioschyzon</taxon>
    </lineage>
</organism>
<feature type="transmembrane region" description="Helical" evidence="12">
    <location>
        <begin position="98"/>
        <end position="116"/>
    </location>
</feature>
<feature type="transmembrane region" description="Helical" evidence="12">
    <location>
        <begin position="436"/>
        <end position="454"/>
    </location>
</feature>
<keyword evidence="6 12" id="KW-0812">Transmembrane</keyword>
<evidence type="ECO:0000256" key="6">
    <source>
        <dbReference type="ARBA" id="ARBA00022692"/>
    </source>
</evidence>
<evidence type="ECO:0000256" key="8">
    <source>
        <dbReference type="ARBA" id="ARBA00023065"/>
    </source>
</evidence>
<evidence type="ECO:0000313" key="14">
    <source>
        <dbReference type="EMBL" id="BAM81563.1"/>
    </source>
</evidence>
<dbReference type="AlphaFoldDB" id="M1VJN5"/>
<gene>
    <name evidence="14" type="ORF">CYME_CMO210C</name>
</gene>
<dbReference type="OrthoDB" id="263957at2759"/>
<evidence type="ECO:0000256" key="9">
    <source>
        <dbReference type="ARBA" id="ARBA00023136"/>
    </source>
</evidence>
<dbReference type="InterPro" id="IPR036259">
    <property type="entry name" value="MFS_trans_sf"/>
</dbReference>
<protein>
    <recommendedName>
        <fullName evidence="3">Molybdate-anion transporter</fullName>
    </recommendedName>
    <alternativeName>
        <fullName evidence="10">Major facilitator superfamily domain-containing protein 5</fullName>
    </alternativeName>
    <alternativeName>
        <fullName evidence="11">Molybdate transporter 2 homolog</fullName>
    </alternativeName>
</protein>
<keyword evidence="5" id="KW-1003">Cell membrane</keyword>
<feature type="transmembrane region" description="Helical" evidence="12">
    <location>
        <begin position="270"/>
        <end position="289"/>
    </location>
</feature>
<evidence type="ECO:0000256" key="11">
    <source>
        <dbReference type="ARBA" id="ARBA00032555"/>
    </source>
</evidence>
<dbReference type="GeneID" id="16995704"/>
<dbReference type="Proteomes" id="UP000007014">
    <property type="component" value="Chromosome 15"/>
</dbReference>
<keyword evidence="4" id="KW-0813">Transport</keyword>
<feature type="transmembrane region" description="Helical" evidence="12">
    <location>
        <begin position="218"/>
        <end position="237"/>
    </location>
</feature>
<dbReference type="GO" id="GO:0006811">
    <property type="term" value="P:monoatomic ion transport"/>
    <property type="evidence" value="ECO:0007669"/>
    <property type="project" value="UniProtKB-KW"/>
</dbReference>
<evidence type="ECO:0000256" key="2">
    <source>
        <dbReference type="ARBA" id="ARBA00004651"/>
    </source>
</evidence>
<keyword evidence="8" id="KW-0406">Ion transport</keyword>
<evidence type="ECO:0000256" key="4">
    <source>
        <dbReference type="ARBA" id="ARBA00022448"/>
    </source>
</evidence>
<evidence type="ECO:0000256" key="13">
    <source>
        <dbReference type="SAM" id="SignalP"/>
    </source>
</evidence>
<evidence type="ECO:0000256" key="10">
    <source>
        <dbReference type="ARBA" id="ARBA00030646"/>
    </source>
</evidence>
<reference evidence="14 15" key="1">
    <citation type="journal article" date="2004" name="Nature">
        <title>Genome sequence of the ultrasmall unicellular red alga Cyanidioschyzon merolae 10D.</title>
        <authorList>
            <person name="Matsuzaki M."/>
            <person name="Misumi O."/>
            <person name="Shin-i T."/>
            <person name="Maruyama S."/>
            <person name="Takahara M."/>
            <person name="Miyagishima S."/>
            <person name="Mori T."/>
            <person name="Nishida K."/>
            <person name="Yagisawa F."/>
            <person name="Nishida K."/>
            <person name="Yoshida Y."/>
            <person name="Nishimura Y."/>
            <person name="Nakao S."/>
            <person name="Kobayashi T."/>
            <person name="Momoyama Y."/>
            <person name="Higashiyama T."/>
            <person name="Minoda A."/>
            <person name="Sano M."/>
            <person name="Nomoto H."/>
            <person name="Oishi K."/>
            <person name="Hayashi H."/>
            <person name="Ohta F."/>
            <person name="Nishizaka S."/>
            <person name="Haga S."/>
            <person name="Miura S."/>
            <person name="Morishita T."/>
            <person name="Kabeya Y."/>
            <person name="Terasawa K."/>
            <person name="Suzuki Y."/>
            <person name="Ishii Y."/>
            <person name="Asakawa S."/>
            <person name="Takano H."/>
            <person name="Ohta N."/>
            <person name="Kuroiwa H."/>
            <person name="Tanaka K."/>
            <person name="Shimizu N."/>
            <person name="Sugano S."/>
            <person name="Sato N."/>
            <person name="Nozaki H."/>
            <person name="Ogasawara N."/>
            <person name="Kohara Y."/>
            <person name="Kuroiwa T."/>
        </authorList>
    </citation>
    <scope>NUCLEOTIDE SEQUENCE [LARGE SCALE GENOMIC DNA]</scope>
    <source>
        <strain evidence="14 15">10D</strain>
    </source>
</reference>
<evidence type="ECO:0000256" key="12">
    <source>
        <dbReference type="SAM" id="Phobius"/>
    </source>
</evidence>
<comment type="function">
    <text evidence="1">Mediates high-affinity intracellular uptake of the rare oligo-element molybdenum.</text>
</comment>
<keyword evidence="9 12" id="KW-0472">Membrane</keyword>
<evidence type="ECO:0000313" key="15">
    <source>
        <dbReference type="Proteomes" id="UP000007014"/>
    </source>
</evidence>
<dbReference type="PANTHER" id="PTHR23516:SF1">
    <property type="entry name" value="MOLYBDATE-ANION TRANSPORTER"/>
    <property type="match status" value="1"/>
</dbReference>
<dbReference type="PANTHER" id="PTHR23516">
    <property type="entry name" value="SAM (S-ADENOSYL METHIONINE) TRANSPORTER"/>
    <property type="match status" value="1"/>
</dbReference>
<dbReference type="InterPro" id="IPR008509">
    <property type="entry name" value="MOT2/MFSD5"/>
</dbReference>
<dbReference type="GO" id="GO:0005886">
    <property type="term" value="C:plasma membrane"/>
    <property type="evidence" value="ECO:0007669"/>
    <property type="project" value="UniProtKB-SubCell"/>
</dbReference>
<dbReference type="Gramene" id="CMO210CT">
    <property type="protein sequence ID" value="CMO210CT"/>
    <property type="gene ID" value="CMO210C"/>
</dbReference>
<accession>M1VJN5</accession>
<evidence type="ECO:0000256" key="7">
    <source>
        <dbReference type="ARBA" id="ARBA00022989"/>
    </source>
</evidence>
<dbReference type="OMA" id="CCGWVVL"/>
<dbReference type="RefSeq" id="XP_005537599.1">
    <property type="nucleotide sequence ID" value="XM_005537542.1"/>
</dbReference>
<dbReference type="HOGENOM" id="CLU_034007_2_0_1"/>
<dbReference type="GO" id="GO:0015098">
    <property type="term" value="F:molybdate ion transmembrane transporter activity"/>
    <property type="evidence" value="ECO:0007669"/>
    <property type="project" value="InterPro"/>
</dbReference>
<dbReference type="Pfam" id="PF05631">
    <property type="entry name" value="MFS_5"/>
    <property type="match status" value="1"/>
</dbReference>
<keyword evidence="15" id="KW-1185">Reference proteome</keyword>
<feature type="transmembrane region" description="Helical" evidence="12">
    <location>
        <begin position="152"/>
        <end position="173"/>
    </location>
</feature>
<feature type="signal peptide" evidence="13">
    <location>
        <begin position="1"/>
        <end position="18"/>
    </location>
</feature>
<keyword evidence="7 12" id="KW-1133">Transmembrane helix</keyword>
<evidence type="ECO:0000256" key="1">
    <source>
        <dbReference type="ARBA" id="ARBA00003019"/>
    </source>
</evidence>